<dbReference type="AlphaFoldDB" id="A0A4Z2IQQ7"/>
<proteinExistence type="predicted"/>
<sequence length="147" mass="16035">MQEMIKLACGQTDRPFWERRQPPTGLKTAGLKGERHIRLNLRLDQKECNLGLGMQQSLAAQQPGFGGEDPRHQIASAGAADELTEWDKAQGGMAIWGCVFRSGPPRLGLCLGKHGRRWAQAAAAAAAVAARGHYRHGELSLLRRVMG</sequence>
<name>A0A4Z2IQQ7_9TELE</name>
<evidence type="ECO:0000313" key="1">
    <source>
        <dbReference type="EMBL" id="TNN80196.1"/>
    </source>
</evidence>
<dbReference type="Proteomes" id="UP000314294">
    <property type="component" value="Unassembled WGS sequence"/>
</dbReference>
<comment type="caution">
    <text evidence="1">The sequence shown here is derived from an EMBL/GenBank/DDBJ whole genome shotgun (WGS) entry which is preliminary data.</text>
</comment>
<organism evidence="1 2">
    <name type="scientific">Liparis tanakae</name>
    <name type="common">Tanaka's snailfish</name>
    <dbReference type="NCBI Taxonomy" id="230148"/>
    <lineage>
        <taxon>Eukaryota</taxon>
        <taxon>Metazoa</taxon>
        <taxon>Chordata</taxon>
        <taxon>Craniata</taxon>
        <taxon>Vertebrata</taxon>
        <taxon>Euteleostomi</taxon>
        <taxon>Actinopterygii</taxon>
        <taxon>Neopterygii</taxon>
        <taxon>Teleostei</taxon>
        <taxon>Neoteleostei</taxon>
        <taxon>Acanthomorphata</taxon>
        <taxon>Eupercaria</taxon>
        <taxon>Perciformes</taxon>
        <taxon>Cottioidei</taxon>
        <taxon>Cottales</taxon>
        <taxon>Liparidae</taxon>
        <taxon>Liparis</taxon>
    </lineage>
</organism>
<evidence type="ECO:0000313" key="2">
    <source>
        <dbReference type="Proteomes" id="UP000314294"/>
    </source>
</evidence>
<gene>
    <name evidence="1" type="ORF">EYF80_009521</name>
</gene>
<dbReference type="EMBL" id="SRLO01000056">
    <property type="protein sequence ID" value="TNN80196.1"/>
    <property type="molecule type" value="Genomic_DNA"/>
</dbReference>
<reference evidence="1 2" key="1">
    <citation type="submission" date="2019-03" db="EMBL/GenBank/DDBJ databases">
        <title>First draft genome of Liparis tanakae, snailfish: a comprehensive survey of snailfish specific genes.</title>
        <authorList>
            <person name="Kim W."/>
            <person name="Song I."/>
            <person name="Jeong J.-H."/>
            <person name="Kim D."/>
            <person name="Kim S."/>
            <person name="Ryu S."/>
            <person name="Song J.Y."/>
            <person name="Lee S.K."/>
        </authorList>
    </citation>
    <scope>NUCLEOTIDE SEQUENCE [LARGE SCALE GENOMIC DNA]</scope>
    <source>
        <tissue evidence="1">Muscle</tissue>
    </source>
</reference>
<accession>A0A4Z2IQQ7</accession>
<keyword evidence="2" id="KW-1185">Reference proteome</keyword>
<protein>
    <submittedName>
        <fullName evidence="1">Uncharacterized protein</fullName>
    </submittedName>
</protein>